<evidence type="ECO:0000313" key="6">
    <source>
        <dbReference type="EMBL" id="SSA33832.1"/>
    </source>
</evidence>
<dbReference type="InterPro" id="IPR000524">
    <property type="entry name" value="Tscrpt_reg_HTH_GntR"/>
</dbReference>
<dbReference type="PROSITE" id="PS50949">
    <property type="entry name" value="HTH_GNTR"/>
    <property type="match status" value="1"/>
</dbReference>
<dbReference type="Pfam" id="PF07729">
    <property type="entry name" value="FCD"/>
    <property type="match status" value="1"/>
</dbReference>
<evidence type="ECO:0000256" key="1">
    <source>
        <dbReference type="ARBA" id="ARBA00023015"/>
    </source>
</evidence>
<dbReference type="CDD" id="cd07377">
    <property type="entry name" value="WHTH_GntR"/>
    <property type="match status" value="1"/>
</dbReference>
<dbReference type="EMBL" id="UESZ01000001">
    <property type="protein sequence ID" value="SSA33832.1"/>
    <property type="molecule type" value="Genomic_DNA"/>
</dbReference>
<evidence type="ECO:0000256" key="3">
    <source>
        <dbReference type="ARBA" id="ARBA00023163"/>
    </source>
</evidence>
<feature type="region of interest" description="Disordered" evidence="4">
    <location>
        <begin position="1"/>
        <end position="22"/>
    </location>
</feature>
<evidence type="ECO:0000313" key="7">
    <source>
        <dbReference type="Proteomes" id="UP000250028"/>
    </source>
</evidence>
<dbReference type="AlphaFoldDB" id="A0A2Y9BTC9"/>
<dbReference type="GO" id="GO:0003700">
    <property type="term" value="F:DNA-binding transcription factor activity"/>
    <property type="evidence" value="ECO:0007669"/>
    <property type="project" value="InterPro"/>
</dbReference>
<accession>A0A2Y9BTC9</accession>
<reference evidence="7" key="1">
    <citation type="submission" date="2016-10" db="EMBL/GenBank/DDBJ databases">
        <authorList>
            <person name="Varghese N."/>
            <person name="Submissions S."/>
        </authorList>
    </citation>
    <scope>NUCLEOTIDE SEQUENCE [LARGE SCALE GENOMIC DNA]</scope>
    <source>
        <strain evidence="7">DSM 22951</strain>
    </source>
</reference>
<dbReference type="SUPFAM" id="SSF46785">
    <property type="entry name" value="Winged helix' DNA-binding domain"/>
    <property type="match status" value="1"/>
</dbReference>
<gene>
    <name evidence="6" type="ORF">SAMN04489750_1129</name>
</gene>
<keyword evidence="2" id="KW-0238">DNA-binding</keyword>
<dbReference type="SMART" id="SM00345">
    <property type="entry name" value="HTH_GNTR"/>
    <property type="match status" value="1"/>
</dbReference>
<feature type="domain" description="HTH gntR-type" evidence="5">
    <location>
        <begin position="21"/>
        <end position="89"/>
    </location>
</feature>
<dbReference type="Gene3D" id="1.10.10.10">
    <property type="entry name" value="Winged helix-like DNA-binding domain superfamily/Winged helix DNA-binding domain"/>
    <property type="match status" value="1"/>
</dbReference>
<dbReference type="PRINTS" id="PR00035">
    <property type="entry name" value="HTHGNTR"/>
</dbReference>
<keyword evidence="1" id="KW-0805">Transcription regulation</keyword>
<organism evidence="6 7">
    <name type="scientific">Branchiibius hedensis</name>
    <dbReference type="NCBI Taxonomy" id="672460"/>
    <lineage>
        <taxon>Bacteria</taxon>
        <taxon>Bacillati</taxon>
        <taxon>Actinomycetota</taxon>
        <taxon>Actinomycetes</taxon>
        <taxon>Micrococcales</taxon>
        <taxon>Dermacoccaceae</taxon>
        <taxon>Branchiibius</taxon>
    </lineage>
</organism>
<dbReference type="SUPFAM" id="SSF48008">
    <property type="entry name" value="GntR ligand-binding domain-like"/>
    <property type="match status" value="1"/>
</dbReference>
<evidence type="ECO:0000256" key="4">
    <source>
        <dbReference type="SAM" id="MobiDB-lite"/>
    </source>
</evidence>
<dbReference type="PANTHER" id="PTHR43537">
    <property type="entry name" value="TRANSCRIPTIONAL REGULATOR, GNTR FAMILY"/>
    <property type="match status" value="1"/>
</dbReference>
<evidence type="ECO:0000256" key="2">
    <source>
        <dbReference type="ARBA" id="ARBA00023125"/>
    </source>
</evidence>
<dbReference type="InterPro" id="IPR036388">
    <property type="entry name" value="WH-like_DNA-bd_sf"/>
</dbReference>
<dbReference type="Pfam" id="PF00392">
    <property type="entry name" value="GntR"/>
    <property type="match status" value="1"/>
</dbReference>
<dbReference type="RefSeq" id="WP_170119755.1">
    <property type="nucleotide sequence ID" value="NZ_QGDN01000001.1"/>
</dbReference>
<keyword evidence="3" id="KW-0804">Transcription</keyword>
<protein>
    <submittedName>
        <fullName evidence="6">Transcriptional regulator, GntR family</fullName>
    </submittedName>
</protein>
<dbReference type="GO" id="GO:0003677">
    <property type="term" value="F:DNA binding"/>
    <property type="evidence" value="ECO:0007669"/>
    <property type="project" value="UniProtKB-KW"/>
</dbReference>
<dbReference type="Proteomes" id="UP000250028">
    <property type="component" value="Unassembled WGS sequence"/>
</dbReference>
<name>A0A2Y9BTC9_9MICO</name>
<dbReference type="InterPro" id="IPR008920">
    <property type="entry name" value="TF_FadR/GntR_C"/>
</dbReference>
<dbReference type="SMART" id="SM00895">
    <property type="entry name" value="FCD"/>
    <property type="match status" value="1"/>
</dbReference>
<sequence>MTSTRLPTVELPPVQGGAGRQGTAENIIEQVVAAIADGTLARGQRLPSEREFARHYGVSGPTAREAIRALSAMGLVEARHGSGTYVTADPEVFVSSALTIAAHMSDVTVSEIIDLLAVLNVHAAEAACEAATEQEVDALAAASAGIVNAEQPSSILTSVTDFHRALARAAHRPLIQIISTFLVDTLADLEERTFPVDSAFWQEWTGALAAHRAEIVSAVRAHDPGRAGAAVRAYHREAGRMLADESDLLSARTKVK</sequence>
<evidence type="ECO:0000259" key="5">
    <source>
        <dbReference type="PROSITE" id="PS50949"/>
    </source>
</evidence>
<dbReference type="Gene3D" id="1.20.120.530">
    <property type="entry name" value="GntR ligand-binding domain-like"/>
    <property type="match status" value="1"/>
</dbReference>
<proteinExistence type="predicted"/>
<dbReference type="InterPro" id="IPR011711">
    <property type="entry name" value="GntR_C"/>
</dbReference>
<dbReference type="PANTHER" id="PTHR43537:SF5">
    <property type="entry name" value="UXU OPERON TRANSCRIPTIONAL REGULATOR"/>
    <property type="match status" value="1"/>
</dbReference>
<keyword evidence="7" id="KW-1185">Reference proteome</keyword>
<dbReference type="InterPro" id="IPR036390">
    <property type="entry name" value="WH_DNA-bd_sf"/>
</dbReference>